<name>A0ACC1YG03_MELAZ</name>
<comment type="caution">
    <text evidence="1">The sequence shown here is derived from an EMBL/GenBank/DDBJ whole genome shotgun (WGS) entry which is preliminary data.</text>
</comment>
<protein>
    <submittedName>
        <fullName evidence="1">11S globulin seed storage protein</fullName>
    </submittedName>
</protein>
<evidence type="ECO:0000313" key="1">
    <source>
        <dbReference type="EMBL" id="KAJ4722722.1"/>
    </source>
</evidence>
<sequence>MANYSSLLSFGLGFLLLFHCCFAQIEQVTEGGGQKQQQQQQQRYQNKCQIQNLKALEPQQRIESEAGITELWDQNEEELQCANVAVLRHRIQQKGLLVPAYTNVPELVYVVQGRGIHGIVLPGCVETFQSEQSQSQQSRPERRSQDQHQKVRQVREGDIIALPTGVSHWFYNNGQSQLVLVALIDVGNSANQLDRNFRKFFLAGSPQQEFQGSSQSRSRSQKERESRGGNIFSGFDEQLLAEAFNVNPELIRRIQRQETERGIIVRVQEDLQVLSPQRQEEEQEYQERERWGSRDNGLEETLCTLKLRHNINDPSRADVYNPRAGRVTSVNSLNLPILQHLQLAAEKGALYRNAILAPHWNLNAHSIVYITRGSGRIQIVSESGDAVFNDQVQEGQLVVVPQNFAVVKRASSQGLEWISFKTSGFAMTNQLVGRNSMFRGLPEDVIVNSFQVSREDARRLKYNRQELTVFSPGSTSQRE</sequence>
<gene>
    <name evidence="1" type="ORF">OWV82_006174</name>
</gene>
<dbReference type="Proteomes" id="UP001164539">
    <property type="component" value="Chromosome 3"/>
</dbReference>
<proteinExistence type="predicted"/>
<accession>A0ACC1YG03</accession>
<dbReference type="EMBL" id="CM051396">
    <property type="protein sequence ID" value="KAJ4722722.1"/>
    <property type="molecule type" value="Genomic_DNA"/>
</dbReference>
<keyword evidence="2" id="KW-1185">Reference proteome</keyword>
<reference evidence="1 2" key="1">
    <citation type="journal article" date="2023" name="Science">
        <title>Complex scaffold remodeling in plant triterpene biosynthesis.</title>
        <authorList>
            <person name="De La Pena R."/>
            <person name="Hodgson H."/>
            <person name="Liu J.C."/>
            <person name="Stephenson M.J."/>
            <person name="Martin A.C."/>
            <person name="Owen C."/>
            <person name="Harkess A."/>
            <person name="Leebens-Mack J."/>
            <person name="Jimenez L.E."/>
            <person name="Osbourn A."/>
            <person name="Sattely E.S."/>
        </authorList>
    </citation>
    <scope>NUCLEOTIDE SEQUENCE [LARGE SCALE GENOMIC DNA]</scope>
    <source>
        <strain evidence="2">cv. JPN11</strain>
        <tissue evidence="1">Leaf</tissue>
    </source>
</reference>
<organism evidence="1 2">
    <name type="scientific">Melia azedarach</name>
    <name type="common">Chinaberry tree</name>
    <dbReference type="NCBI Taxonomy" id="155640"/>
    <lineage>
        <taxon>Eukaryota</taxon>
        <taxon>Viridiplantae</taxon>
        <taxon>Streptophyta</taxon>
        <taxon>Embryophyta</taxon>
        <taxon>Tracheophyta</taxon>
        <taxon>Spermatophyta</taxon>
        <taxon>Magnoliopsida</taxon>
        <taxon>eudicotyledons</taxon>
        <taxon>Gunneridae</taxon>
        <taxon>Pentapetalae</taxon>
        <taxon>rosids</taxon>
        <taxon>malvids</taxon>
        <taxon>Sapindales</taxon>
        <taxon>Meliaceae</taxon>
        <taxon>Melia</taxon>
    </lineage>
</organism>
<evidence type="ECO:0000313" key="2">
    <source>
        <dbReference type="Proteomes" id="UP001164539"/>
    </source>
</evidence>